<dbReference type="EMBL" id="MN739721">
    <property type="protein sequence ID" value="QHT22856.1"/>
    <property type="molecule type" value="Genomic_DNA"/>
</dbReference>
<dbReference type="Pfam" id="PF19064">
    <property type="entry name" value="DUF5760"/>
    <property type="match status" value="1"/>
</dbReference>
<protein>
    <submittedName>
        <fullName evidence="1">Uncharacterized protein</fullName>
    </submittedName>
</protein>
<accession>A0A6C0E150</accession>
<name>A0A6C0E150_9ZZZZ</name>
<reference evidence="1" key="1">
    <citation type="journal article" date="2020" name="Nature">
        <title>Giant virus diversity and host interactions through global metagenomics.</title>
        <authorList>
            <person name="Schulz F."/>
            <person name="Roux S."/>
            <person name="Paez-Espino D."/>
            <person name="Jungbluth S."/>
            <person name="Walsh D.A."/>
            <person name="Denef V.J."/>
            <person name="McMahon K.D."/>
            <person name="Konstantinidis K.T."/>
            <person name="Eloe-Fadrosh E.A."/>
            <person name="Kyrpides N.C."/>
            <person name="Woyke T."/>
        </authorList>
    </citation>
    <scope>NUCLEOTIDE SEQUENCE</scope>
    <source>
        <strain evidence="1">GVMAG-M-3300023179-114</strain>
    </source>
</reference>
<dbReference type="InterPro" id="IPR043918">
    <property type="entry name" value="DUF5760"/>
</dbReference>
<sequence length="112" mass="13554">MNFEQQLQQWILMDNEVQLLNDKIKQIRERKSKLSQQILYYAREKKLDTFKMGTEKIKFTTSNVYQPITIKYLDACLKNIIKNEDQVSKIVDYIKSKRDVKTMFEIKRLDDK</sequence>
<dbReference type="AlphaFoldDB" id="A0A6C0E150"/>
<evidence type="ECO:0000313" key="1">
    <source>
        <dbReference type="EMBL" id="QHT22856.1"/>
    </source>
</evidence>
<organism evidence="1">
    <name type="scientific">viral metagenome</name>
    <dbReference type="NCBI Taxonomy" id="1070528"/>
    <lineage>
        <taxon>unclassified sequences</taxon>
        <taxon>metagenomes</taxon>
        <taxon>organismal metagenomes</taxon>
    </lineage>
</organism>
<proteinExistence type="predicted"/>